<dbReference type="Proteomes" id="UP000244523">
    <property type="component" value="Unassembled WGS sequence"/>
</dbReference>
<dbReference type="EMBL" id="QBUD01000005">
    <property type="protein sequence ID" value="PUB14792.1"/>
    <property type="molecule type" value="Genomic_DNA"/>
</dbReference>
<sequence>MKQEVIETEELSYSPCRYGASRMLFRGPRRRLDRPYIAFIGGTETYGKFISKPFPAQVEKIMRQTCVNLGCVNGGIDAFVNDPTIMEICQGADMTVVQIMGANLLSNRFYSVHPRRNDRFLRASTVLQAIYQDVDFSDFSFIRHMLGALHAKSPDRFETVVKELREAWTARMTNMLRQTGRRTILLWFSEDDLNDEHWSDRSNQLQADPLFVTRAMLEDLRPLVQDIVVVNPSSEALSQGTCGMIYPESQESAASEMMGVDCHTEACAALIPSLRENLYKPV</sequence>
<keyword evidence="3" id="KW-1185">Reference proteome</keyword>
<evidence type="ECO:0000313" key="3">
    <source>
        <dbReference type="Proteomes" id="UP000244523"/>
    </source>
</evidence>
<dbReference type="Pfam" id="PF20078">
    <property type="entry name" value="DUF6473"/>
    <property type="match status" value="1"/>
</dbReference>
<proteinExistence type="predicted"/>
<dbReference type="InterPro" id="IPR045524">
    <property type="entry name" value="DUF6473"/>
</dbReference>
<accession>A0A2T6KGZ8</accession>
<dbReference type="OrthoDB" id="7838347at2"/>
<protein>
    <recommendedName>
        <fullName evidence="1">DUF6473 domain-containing protein</fullName>
    </recommendedName>
</protein>
<comment type="caution">
    <text evidence="2">The sequence shown here is derived from an EMBL/GenBank/DDBJ whole genome shotgun (WGS) entry which is preliminary data.</text>
</comment>
<dbReference type="RefSeq" id="WP_108386390.1">
    <property type="nucleotide sequence ID" value="NZ_QBUD01000005.1"/>
</dbReference>
<evidence type="ECO:0000259" key="1">
    <source>
        <dbReference type="Pfam" id="PF20078"/>
    </source>
</evidence>
<evidence type="ECO:0000313" key="2">
    <source>
        <dbReference type="EMBL" id="PUB14792.1"/>
    </source>
</evidence>
<name>A0A2T6KGZ8_9RHOB</name>
<dbReference type="AlphaFoldDB" id="A0A2T6KGZ8"/>
<reference evidence="2 3" key="1">
    <citation type="submission" date="2018-04" db="EMBL/GenBank/DDBJ databases">
        <title>Genomic Encyclopedia of Archaeal and Bacterial Type Strains, Phase II (KMG-II): from individual species to whole genera.</title>
        <authorList>
            <person name="Goeker M."/>
        </authorList>
    </citation>
    <scope>NUCLEOTIDE SEQUENCE [LARGE SCALE GENOMIC DNA]</scope>
    <source>
        <strain evidence="2 3">DSM 29955</strain>
    </source>
</reference>
<feature type="domain" description="DUF6473" evidence="1">
    <location>
        <begin position="1"/>
        <end position="276"/>
    </location>
</feature>
<gene>
    <name evidence="2" type="ORF">C8N45_10513</name>
</gene>
<organism evidence="2 3">
    <name type="scientific">Yoonia sediminilitoris</name>
    <dbReference type="NCBI Taxonomy" id="1286148"/>
    <lineage>
        <taxon>Bacteria</taxon>
        <taxon>Pseudomonadati</taxon>
        <taxon>Pseudomonadota</taxon>
        <taxon>Alphaproteobacteria</taxon>
        <taxon>Rhodobacterales</taxon>
        <taxon>Paracoccaceae</taxon>
        <taxon>Yoonia</taxon>
    </lineage>
</organism>